<evidence type="ECO:0000259" key="1">
    <source>
        <dbReference type="Pfam" id="PF01636"/>
    </source>
</evidence>
<evidence type="ECO:0000313" key="3">
    <source>
        <dbReference type="Proteomes" id="UP000288859"/>
    </source>
</evidence>
<protein>
    <recommendedName>
        <fullName evidence="1">Aminoglycoside phosphotransferase domain-containing protein</fullName>
    </recommendedName>
</protein>
<feature type="domain" description="Aminoglycoside phosphotransferase" evidence="1">
    <location>
        <begin position="83"/>
        <end position="314"/>
    </location>
</feature>
<dbReference type="OrthoDB" id="5412996at2759"/>
<dbReference type="InterPro" id="IPR011009">
    <property type="entry name" value="Kinase-like_dom_sf"/>
</dbReference>
<dbReference type="Proteomes" id="UP000288859">
    <property type="component" value="Unassembled WGS sequence"/>
</dbReference>
<dbReference type="SUPFAM" id="SSF56112">
    <property type="entry name" value="Protein kinase-like (PK-like)"/>
    <property type="match status" value="1"/>
</dbReference>
<name>A0A438N7P9_EXOME</name>
<dbReference type="Pfam" id="PF01636">
    <property type="entry name" value="APH"/>
    <property type="match status" value="1"/>
</dbReference>
<dbReference type="PANTHER" id="PTHR21310:SF15">
    <property type="entry name" value="AMINOGLYCOSIDE PHOSPHOTRANSFERASE DOMAIN-CONTAINING PROTEIN"/>
    <property type="match status" value="1"/>
</dbReference>
<reference evidence="2 3" key="1">
    <citation type="submission" date="2017-03" db="EMBL/GenBank/DDBJ databases">
        <title>Genomes of endolithic fungi from Antarctica.</title>
        <authorList>
            <person name="Coleine C."/>
            <person name="Masonjones S."/>
            <person name="Stajich J.E."/>
        </authorList>
    </citation>
    <scope>NUCLEOTIDE SEQUENCE [LARGE SCALE GENOMIC DNA]</scope>
    <source>
        <strain evidence="2 3">CCFEE 6314</strain>
    </source>
</reference>
<dbReference type="Gene3D" id="3.30.200.20">
    <property type="entry name" value="Phosphorylase Kinase, domain 1"/>
    <property type="match status" value="1"/>
</dbReference>
<dbReference type="InterPro" id="IPR002575">
    <property type="entry name" value="Aminoglycoside_PTrfase"/>
</dbReference>
<accession>A0A438N7P9</accession>
<evidence type="ECO:0000313" key="2">
    <source>
        <dbReference type="EMBL" id="RVX71659.1"/>
    </source>
</evidence>
<comment type="caution">
    <text evidence="2">The sequence shown here is derived from an EMBL/GenBank/DDBJ whole genome shotgun (WGS) entry which is preliminary data.</text>
</comment>
<dbReference type="InterPro" id="IPR051678">
    <property type="entry name" value="AGP_Transferase"/>
</dbReference>
<gene>
    <name evidence="2" type="ORF">B0A52_03843</name>
</gene>
<dbReference type="EMBL" id="NAJM01000016">
    <property type="protein sequence ID" value="RVX71659.1"/>
    <property type="molecule type" value="Genomic_DNA"/>
</dbReference>
<proteinExistence type="predicted"/>
<organism evidence="2 3">
    <name type="scientific">Exophiala mesophila</name>
    <name type="common">Black yeast-like fungus</name>
    <dbReference type="NCBI Taxonomy" id="212818"/>
    <lineage>
        <taxon>Eukaryota</taxon>
        <taxon>Fungi</taxon>
        <taxon>Dikarya</taxon>
        <taxon>Ascomycota</taxon>
        <taxon>Pezizomycotina</taxon>
        <taxon>Eurotiomycetes</taxon>
        <taxon>Chaetothyriomycetidae</taxon>
        <taxon>Chaetothyriales</taxon>
        <taxon>Herpotrichiellaceae</taxon>
        <taxon>Exophiala</taxon>
    </lineage>
</organism>
<dbReference type="AlphaFoldDB" id="A0A438N7P9"/>
<sequence>MSSTQEKQEDLATKDSWGRSAVPECFELLLGLINFEAIEEIAYDARMKQLIEQQAEPVEDVRSLMGDLTCRINRDKKMTGSYNVVFTILWSDKVKWILRIPGKGLEVEELDDEKMNAEYGTMEYIRKNTTIPLPQVFHWETDNMVAGVPFALIAFVEGSPLYNSWFDGPDGVSDDSLFALLDELAKNMAQLYRMKFDKLGMMDFSKDPKNPSVRPVISTEFGMDETGFGMTIELPQQTSFKEMLRHTAGQYDVDGDEIKKSAIDILKFCITSIPEFMEPKGPFYLTIPDFDMQNVMVDDKNKLTGFIDMDNVMTLPACAGCARYPMWITEDWTQDLPGDFDLKDLEDKEEEGMKDADPADKPKFVRVRPPFDPYEEESLEPQREHYLAAMIKEAGPDFDPRVLRLSPIVETIRYALDHEGYLRQNAHKLLTFAKVSFTLKQWSKADKNRRKVLTVELREKFGRMWKDHANGKPV</sequence>
<dbReference type="PANTHER" id="PTHR21310">
    <property type="entry name" value="AMINOGLYCOSIDE PHOSPHOTRANSFERASE-RELATED-RELATED"/>
    <property type="match status" value="1"/>
</dbReference>